<feature type="transmembrane region" description="Helical" evidence="1">
    <location>
        <begin position="40"/>
        <end position="60"/>
    </location>
</feature>
<comment type="caution">
    <text evidence="2">The sequence shown here is derived from an EMBL/GenBank/DDBJ whole genome shotgun (WGS) entry which is preliminary data.</text>
</comment>
<keyword evidence="1" id="KW-1133">Transmembrane helix</keyword>
<name>A0ABS5CXX6_9MOLU</name>
<dbReference type="Proteomes" id="UP001195571">
    <property type="component" value="Unassembled WGS sequence"/>
</dbReference>
<evidence type="ECO:0000313" key="3">
    <source>
        <dbReference type="Proteomes" id="UP001195571"/>
    </source>
</evidence>
<organism evidence="2 3">
    <name type="scientific">Candidatus Phytoplasma meliae</name>
    <dbReference type="NCBI Taxonomy" id="1848402"/>
    <lineage>
        <taxon>Bacteria</taxon>
        <taxon>Bacillati</taxon>
        <taxon>Mycoplasmatota</taxon>
        <taxon>Mollicutes</taxon>
        <taxon>Acholeplasmatales</taxon>
        <taxon>Acholeplasmataceae</taxon>
        <taxon>Candidatus Phytoplasma</taxon>
        <taxon>16SrXIII (Mexican periwinkle virescence group)</taxon>
    </lineage>
</organism>
<dbReference type="RefSeq" id="WP_203552098.1">
    <property type="nucleotide sequence ID" value="NZ_JACAOD020000004.1"/>
</dbReference>
<keyword evidence="3" id="KW-1185">Reference proteome</keyword>
<evidence type="ECO:0000256" key="1">
    <source>
        <dbReference type="SAM" id="Phobius"/>
    </source>
</evidence>
<reference evidence="2" key="1">
    <citation type="submission" date="2021-04" db="EMBL/GenBank/DDBJ databases">
        <title>Genomic features of Candidatus Phytoplasma meliae isolate ChTYXIII (1SrXIII-G).</title>
        <authorList>
            <person name="Fernandez F.D."/>
            <person name="Conci L.R."/>
        </authorList>
    </citation>
    <scope>NUCLEOTIDE SEQUENCE [LARGE SCALE GENOMIC DNA]</scope>
    <source>
        <strain evidence="2">ChTYXIII-Mo</strain>
    </source>
</reference>
<keyword evidence="1" id="KW-0812">Transmembrane</keyword>
<evidence type="ECO:0000313" key="2">
    <source>
        <dbReference type="EMBL" id="MBP5835832.1"/>
    </source>
</evidence>
<gene>
    <name evidence="2" type="ORF">CHTY_001135</name>
</gene>
<keyword evidence="1" id="KW-0472">Membrane</keyword>
<sequence>MKSIIKKIKEAANKAKASIKETWNEVKGTKQQQNRLQENCRLATSVIFVILIIFIAFKAYHECK</sequence>
<proteinExistence type="predicted"/>
<protein>
    <submittedName>
        <fullName evidence="2">Uncharacterized protein</fullName>
    </submittedName>
</protein>
<accession>A0ABS5CXX6</accession>
<dbReference type="EMBL" id="JACAOD020000004">
    <property type="protein sequence ID" value="MBP5835832.1"/>
    <property type="molecule type" value="Genomic_DNA"/>
</dbReference>